<feature type="compositionally biased region" description="Polar residues" evidence="7">
    <location>
        <begin position="1075"/>
        <end position="1085"/>
    </location>
</feature>
<feature type="region of interest" description="Disordered" evidence="7">
    <location>
        <begin position="1901"/>
        <end position="2015"/>
    </location>
</feature>
<feature type="region of interest" description="Disordered" evidence="7">
    <location>
        <begin position="1046"/>
        <end position="1087"/>
    </location>
</feature>
<dbReference type="GO" id="GO:0016055">
    <property type="term" value="P:Wnt signaling pathway"/>
    <property type="evidence" value="ECO:0007669"/>
    <property type="project" value="UniProtKB-KW"/>
</dbReference>
<name>A0A3B4ESP5_9CICH</name>
<dbReference type="InterPro" id="IPR032038">
    <property type="entry name" value="APC_N"/>
</dbReference>
<dbReference type="Pfam" id="PF16689">
    <property type="entry name" value="APC_N_CC"/>
    <property type="match status" value="1"/>
</dbReference>
<dbReference type="Pfam" id="PF16629">
    <property type="entry name" value="Arm_APC_u3"/>
    <property type="match status" value="1"/>
</dbReference>
<dbReference type="GO" id="GO:0016342">
    <property type="term" value="C:catenin complex"/>
    <property type="evidence" value="ECO:0007669"/>
    <property type="project" value="TreeGrafter"/>
</dbReference>
<dbReference type="FunFam" id="1.25.10.10:FF:000035">
    <property type="entry name" value="adenomatous polyposis coli protein 2"/>
    <property type="match status" value="1"/>
</dbReference>
<sequence length="2174" mass="240811">MANTVASYDQLAHQVEALRKENSHLRRELEDNSNHLSKLETETFGMKEVLKQLQSKLEQEAGTLASSGRSDVLHQLKGRNLPVSVMMHGYNIIITVTTIYRDLLLGEIDREERERCWFFSQLEELSQKLAQLPRIDTFSLQIDMIRQKLEFDAQKIRSVMEERFGTSDEVVHRTQKRVARLEQLEKELQEARGSQESQSLLMFPPQVEMVFWLLSMLANRDKEEMSRTLLALSSSQDSCIAMRKSGCVPLLVQILHEGPDGGSGPGETAAGGTATGCSREAKSRASAALHNIIYSQQDEGQARREMRVLHMLEQIRTYCDSGWDWIESHAGTPSPGGTRTTDIPEPVDPQICQATCAIMKLSFEEEFRRAMNELGGLQVVADLIHLDQEMYGMQNDPINMALRRYAGMALTNLTFGDVVNKATLCSKKSCLQALVAQLASDSEELHQVVSSILRNLSWRADISSKKVLRDIGCVSALMTCALQATKESTLKSLLSALWNLSAHSIDNKVAICSVDGALGFLVSTLTYRCQTNSLAIIESGGGILRNVSSLVATREDYRQILRDHNCLQTLLQHLRSHSLTIVSNACGTLWNLSARSPKDQELLWDLGAVSMLRNLIHSKHKMIAMGSAAALRNLLTNRPLKYKDTAVVSPGSCMPSLYMRKQKALEAELDAKHLAETFDTLEKQSPKHLTLNKPLRYIESLAKDYASDSGCFDDDEAPNISSSLDTGSFSMLSMFLTNSNLLQNQLRKRDSEPERDVDPPQTVEKKHASPDDVVSAAAEKLAEKITNTVAKIDRLVEDITMHTSSEDSLSLSSEDHLADWPYGLDELNEARAKSCSPCRLSDTSSLAHRERLSRAHALLRLKTAHTSVSTDSLNSGSTSDGYCGNSAENKNVKVLDMTSIKLSPTYQQVPLIQSVAKFGVAKTAINVQAAQAMRRQAWVPTVMTGGSIAKFSPITSTRSPTIGTMETVQKYSVENTPICFSRCSSLSSLSSGDGALDGQSENELERASPAILEDRSPSSSSENYIHETPLVMSRCSSVSSLGSFESPSIASSIQSDPCSEMIDGTISPSDLPDSPGQTMPPSRSKTPCCVEPNGPETQMTGIAGQWESSLRKFMEIADSKERFNLPPDLDTMIYFTVEKPTENFSCASSLSALPLHEHYIQKDVELKLTPLLQQNDNPEEDEQGHDNGERYSEGNSDDDIEILKECINSAMPSKLRKVKPYLKFDDSSFTDSAEGTPVNFSSTTSLSDETLQYPVRERGAKDCTAKGMNKQNDEAKRIEDLRIFSHFHKPNRMNYSPEIQMSRATRHVVPTQKVLMQSKEVADRVANQKNREQSPKQQRRRQDQGPIRKLELPVIKQNTESNINMGSQKGNKMYRQPTLSSEDSNSFYDNDNEVMNRKHFREPCKSNLSRSMTNIGRSDNSQAKSRGFHRIKQNLIKDESMACYSLSSSLSSLSDAEYDDHKSKAQQIWYKNRHNKAVNIVQQTKPVNIHCQYEEQSSPSSVSMDSEDDLLQKCITSAMPKQRRKLAARKKKAENTQKQKHKVSGGWDVDEEIDSDDMAWDKESDLNSVEWRAIQEGANCVVTGLQASKSQDPSSEETESVLSFMSTSSFTPKERKFAKDKKANKPLDFAQRKPVPNLPVVFRGRTVIYTPKKETAPSQRPPPRKVPTKTDAPKNPNLAQHRSKSLHRLGHPQDMELSLPKRSSTPPPRIPKSSSSGSSQSSTPSKQSQKKITSPAQTNKSIQKKNATPASSPPATSPPERKGRSPVVNQNEKSPPPKTQKSPVRIPFMQNSVRQPRPLSPLVTNQTTGRQTNQVNGKRVVPANRFDLIRMTSVHSSGSESDRNGFLRQLTFIKESKTMLRRDSSARNTPGSQNGSPRRAVPGASAVFLCSSRCQELKAAVQPPRRVQVKDPDQKQQIQRPNTGLHKRSARRTSSESPCRVAQRNGPGRLSGLRQQQDKDTFKRHASSPSINILSRVTSRSSLRSSSSDSSGRAKSEDDTKKKGQRSASRLKDGVTWRRIRDEDVPQILKSTLPANALPLVPSPDGEKPKPPTSDATVQTEDLSNNKTNSSTSPTVETAPVISEEIARLALLRKISATSGSNLQEGDSEGSLRSTISTGTADSHMGGVVTFRQGSPSKAARVTPFNYIPSPMTCCLQDSQNQVGTIIEKSGGKK</sequence>
<dbReference type="InterPro" id="IPR036149">
    <property type="entry name" value="APC_N_sf"/>
</dbReference>
<feature type="compositionally biased region" description="Basic and acidic residues" evidence="7">
    <location>
        <begin position="1612"/>
        <end position="1625"/>
    </location>
</feature>
<feature type="compositionally biased region" description="Polar residues" evidence="7">
    <location>
        <begin position="1802"/>
        <end position="1816"/>
    </location>
</feature>
<dbReference type="InterPro" id="IPR009224">
    <property type="entry name" value="SAMP"/>
</dbReference>
<evidence type="ECO:0000256" key="5">
    <source>
        <dbReference type="PROSITE-ProRule" id="PRU00259"/>
    </source>
</evidence>
<dbReference type="PANTHER" id="PTHR12607:SF3">
    <property type="entry name" value="ADENOMATOUS POLYPOSIS COLI PROTEIN 2"/>
    <property type="match status" value="1"/>
</dbReference>
<evidence type="ECO:0000313" key="10">
    <source>
        <dbReference type="Ensembl" id="ENSPNYP00000001070.1"/>
    </source>
</evidence>
<dbReference type="GO" id="GO:0016477">
    <property type="term" value="P:cell migration"/>
    <property type="evidence" value="ECO:0007669"/>
    <property type="project" value="TreeGrafter"/>
</dbReference>
<feature type="region of interest" description="Disordered" evidence="7">
    <location>
        <begin position="986"/>
        <end position="1024"/>
    </location>
</feature>
<dbReference type="FunFam" id="1.20.5.10:FF:000003">
    <property type="entry name" value="Adenomatous polyposis coli protein 2"/>
    <property type="match status" value="1"/>
</dbReference>
<dbReference type="GO" id="GO:0007026">
    <property type="term" value="P:negative regulation of microtubule depolymerization"/>
    <property type="evidence" value="ECO:0007669"/>
    <property type="project" value="TreeGrafter"/>
</dbReference>
<dbReference type="Gene3D" id="1.10.287.450">
    <property type="entry name" value="Helix hairpin bin"/>
    <property type="match status" value="1"/>
</dbReference>
<feature type="compositionally biased region" description="Basic and acidic residues" evidence="7">
    <location>
        <begin position="747"/>
        <end position="770"/>
    </location>
</feature>
<dbReference type="GO" id="GO:0001708">
    <property type="term" value="P:cell fate specification"/>
    <property type="evidence" value="ECO:0007669"/>
    <property type="project" value="TreeGrafter"/>
</dbReference>
<feature type="compositionally biased region" description="Polar residues" evidence="7">
    <location>
        <begin position="1736"/>
        <end position="1746"/>
    </location>
</feature>
<feature type="compositionally biased region" description="Polar residues" evidence="7">
    <location>
        <begin position="1356"/>
        <end position="1370"/>
    </location>
</feature>
<dbReference type="Ensembl" id="ENSPNYT00000001090.1">
    <property type="protein sequence ID" value="ENSPNYP00000001070.1"/>
    <property type="gene ID" value="ENSPNYG00000000800.1"/>
</dbReference>
<feature type="coiled-coil region" evidence="6">
    <location>
        <begin position="1"/>
        <end position="42"/>
    </location>
</feature>
<feature type="region of interest" description="Disordered" evidence="7">
    <location>
        <begin position="1586"/>
        <end position="1819"/>
    </location>
</feature>
<dbReference type="SUPFAM" id="SSF48371">
    <property type="entry name" value="ARM repeat"/>
    <property type="match status" value="1"/>
</dbReference>
<feature type="compositionally biased region" description="Polar residues" evidence="7">
    <location>
        <begin position="2054"/>
        <end position="2063"/>
    </location>
</feature>
<evidence type="ECO:0000259" key="9">
    <source>
        <dbReference type="Pfam" id="PF16689"/>
    </source>
</evidence>
<feature type="compositionally biased region" description="Polar residues" evidence="7">
    <location>
        <begin position="1866"/>
        <end position="1876"/>
    </location>
</feature>
<keyword evidence="3" id="KW-0677">Repeat</keyword>
<dbReference type="GO" id="GO:0008017">
    <property type="term" value="F:microtubule binding"/>
    <property type="evidence" value="ECO:0007669"/>
    <property type="project" value="InterPro"/>
</dbReference>
<dbReference type="InterPro" id="IPR009223">
    <property type="entry name" value="APC_rpt"/>
</dbReference>
<evidence type="ECO:0000256" key="3">
    <source>
        <dbReference type="ARBA" id="ARBA00022737"/>
    </source>
</evidence>
<dbReference type="GO" id="GO:0007399">
    <property type="term" value="P:nervous system development"/>
    <property type="evidence" value="ECO:0007669"/>
    <property type="project" value="TreeGrafter"/>
</dbReference>
<feature type="region of interest" description="Disordered" evidence="7">
    <location>
        <begin position="2028"/>
        <end position="2079"/>
    </location>
</feature>
<dbReference type="Pfam" id="PF11414">
    <property type="entry name" value="Suppressor_APC"/>
    <property type="match status" value="1"/>
</dbReference>
<dbReference type="Gene3D" id="1.25.10.10">
    <property type="entry name" value="Leucine-rich Repeat Variant"/>
    <property type="match status" value="1"/>
</dbReference>
<feature type="compositionally biased region" description="Low complexity" evidence="7">
    <location>
        <begin position="266"/>
        <end position="276"/>
    </location>
</feature>
<dbReference type="GO" id="GO:0120025">
    <property type="term" value="C:plasma membrane bounded cell projection"/>
    <property type="evidence" value="ECO:0007669"/>
    <property type="project" value="UniProtKB-ARBA"/>
</dbReference>
<dbReference type="Pfam" id="PF05956">
    <property type="entry name" value="APC_basic"/>
    <property type="match status" value="1"/>
</dbReference>
<evidence type="ECO:0000256" key="2">
    <source>
        <dbReference type="ARBA" id="ARBA00022687"/>
    </source>
</evidence>
<dbReference type="SMART" id="SM00185">
    <property type="entry name" value="ARM"/>
    <property type="match status" value="6"/>
</dbReference>
<dbReference type="Pfam" id="PF05924">
    <property type="entry name" value="SAMP"/>
    <property type="match status" value="2"/>
</dbReference>
<dbReference type="PROSITE" id="PS50176">
    <property type="entry name" value="ARM_REPEAT"/>
    <property type="match status" value="1"/>
</dbReference>
<dbReference type="Gene3D" id="1.20.5.10">
    <property type="match status" value="1"/>
</dbReference>
<feature type="domain" description="Adenomatous polyposis coli protein basic" evidence="8">
    <location>
        <begin position="1640"/>
        <end position="1985"/>
    </location>
</feature>
<accession>A0A3B4ESP5</accession>
<feature type="compositionally biased region" description="Basic and acidic residues" evidence="7">
    <location>
        <begin position="1329"/>
        <end position="1351"/>
    </location>
</feature>
<feature type="compositionally biased region" description="Low complexity" evidence="7">
    <location>
        <begin position="1975"/>
        <end position="1991"/>
    </location>
</feature>
<dbReference type="GO" id="GO:0007389">
    <property type="term" value="P:pattern specification process"/>
    <property type="evidence" value="ECO:0007669"/>
    <property type="project" value="TreeGrafter"/>
</dbReference>
<feature type="region of interest" description="Disordered" evidence="7">
    <location>
        <begin position="1175"/>
        <end position="1197"/>
    </location>
</feature>
<feature type="domain" description="Adenomatous polyposis coli N-terminal dimerisation" evidence="9">
    <location>
        <begin position="6"/>
        <end position="57"/>
    </location>
</feature>
<feature type="region of interest" description="Disordered" evidence="7">
    <location>
        <begin position="1530"/>
        <end position="1549"/>
    </location>
</feature>
<evidence type="ECO:0000256" key="7">
    <source>
        <dbReference type="SAM" id="MobiDB-lite"/>
    </source>
</evidence>
<dbReference type="GO" id="GO:0090090">
    <property type="term" value="P:negative regulation of canonical Wnt signaling pathway"/>
    <property type="evidence" value="ECO:0007669"/>
    <property type="project" value="TreeGrafter"/>
</dbReference>
<dbReference type="InterPro" id="IPR026831">
    <property type="entry name" value="APC_dom"/>
</dbReference>
<feature type="compositionally biased region" description="Polar residues" evidence="7">
    <location>
        <begin position="1232"/>
        <end position="1250"/>
    </location>
</feature>
<feature type="compositionally biased region" description="Low complexity" evidence="7">
    <location>
        <begin position="2065"/>
        <end position="2075"/>
    </location>
</feature>
<feature type="compositionally biased region" description="Polar residues" evidence="7">
    <location>
        <begin position="2100"/>
        <end position="2121"/>
    </location>
</feature>
<organism evidence="10">
    <name type="scientific">Pundamilia nyererei</name>
    <dbReference type="NCBI Taxonomy" id="303518"/>
    <lineage>
        <taxon>Eukaryota</taxon>
        <taxon>Metazoa</taxon>
        <taxon>Chordata</taxon>
        <taxon>Craniata</taxon>
        <taxon>Vertebrata</taxon>
        <taxon>Euteleostomi</taxon>
        <taxon>Actinopterygii</taxon>
        <taxon>Neopterygii</taxon>
        <taxon>Teleostei</taxon>
        <taxon>Neoteleostei</taxon>
        <taxon>Acanthomorphata</taxon>
        <taxon>Ovalentaria</taxon>
        <taxon>Cichlomorphae</taxon>
        <taxon>Cichliformes</taxon>
        <taxon>Cichlidae</taxon>
        <taxon>African cichlids</taxon>
        <taxon>Pseudocrenilabrinae</taxon>
        <taxon>Haplochromini</taxon>
        <taxon>Pundamilia</taxon>
    </lineage>
</organism>
<dbReference type="GO" id="GO:0005881">
    <property type="term" value="C:cytoplasmic microtubule"/>
    <property type="evidence" value="ECO:0007669"/>
    <property type="project" value="TreeGrafter"/>
</dbReference>
<feature type="compositionally biased region" description="Polar residues" evidence="7">
    <location>
        <begin position="1600"/>
        <end position="1611"/>
    </location>
</feature>
<feature type="region of interest" description="Disordered" evidence="7">
    <location>
        <begin position="745"/>
        <end position="772"/>
    </location>
</feature>
<dbReference type="GO" id="GO:0045295">
    <property type="term" value="F:gamma-catenin binding"/>
    <property type="evidence" value="ECO:0007669"/>
    <property type="project" value="TreeGrafter"/>
</dbReference>
<dbReference type="Pfam" id="PF00514">
    <property type="entry name" value="Arm"/>
    <property type="match status" value="2"/>
</dbReference>
<reference evidence="10" key="1">
    <citation type="submission" date="2023-09" db="UniProtKB">
        <authorList>
            <consortium name="Ensembl"/>
        </authorList>
    </citation>
    <scope>IDENTIFICATION</scope>
</reference>
<evidence type="ECO:0000256" key="6">
    <source>
        <dbReference type="SAM" id="Coils"/>
    </source>
</evidence>
<dbReference type="Pfam" id="PF18797">
    <property type="entry name" value="APC_rep"/>
    <property type="match status" value="1"/>
</dbReference>
<feature type="compositionally biased region" description="Basic residues" evidence="7">
    <location>
        <begin position="1681"/>
        <end position="1690"/>
    </location>
</feature>
<feature type="compositionally biased region" description="Basic residues" evidence="7">
    <location>
        <begin position="1530"/>
        <end position="1543"/>
    </location>
</feature>
<dbReference type="GeneTree" id="ENSGT00530000063749"/>
<gene>
    <name evidence="10" type="primary">APC2</name>
</gene>
<dbReference type="Pfam" id="PF05923">
    <property type="entry name" value="APC_r"/>
    <property type="match status" value="1"/>
</dbReference>
<feature type="compositionally biased region" description="Polar residues" evidence="7">
    <location>
        <begin position="1046"/>
        <end position="1057"/>
    </location>
</feature>
<evidence type="ECO:0000259" key="8">
    <source>
        <dbReference type="Pfam" id="PF05956"/>
    </source>
</evidence>
<dbReference type="InterPro" id="IPR026818">
    <property type="entry name" value="Apc_fam"/>
</dbReference>
<dbReference type="GO" id="GO:0030877">
    <property type="term" value="C:beta-catenin destruction complex"/>
    <property type="evidence" value="ECO:0007669"/>
    <property type="project" value="TreeGrafter"/>
</dbReference>
<evidence type="ECO:0000256" key="4">
    <source>
        <dbReference type="ARBA" id="ARBA00023054"/>
    </source>
</evidence>
<dbReference type="InterPro" id="IPR016024">
    <property type="entry name" value="ARM-type_fold"/>
</dbReference>
<dbReference type="InterPro" id="IPR011989">
    <property type="entry name" value="ARM-like"/>
</dbReference>
<comment type="similarity">
    <text evidence="1">Belongs to the adenomatous polyposis coli (APC) family.</text>
</comment>
<dbReference type="SUPFAM" id="SSF58050">
    <property type="entry name" value="N-terminal coiled coil domain from apc"/>
    <property type="match status" value="1"/>
</dbReference>
<keyword evidence="2" id="KW-0879">Wnt signaling pathway</keyword>
<dbReference type="GO" id="GO:0008013">
    <property type="term" value="F:beta-catenin binding"/>
    <property type="evidence" value="ECO:0007669"/>
    <property type="project" value="InterPro"/>
</dbReference>
<protein>
    <submittedName>
        <fullName evidence="10">APC regulator of WNT signaling pathway 2</fullName>
    </submittedName>
</protein>
<feature type="compositionally biased region" description="Low complexity" evidence="7">
    <location>
        <begin position="1711"/>
        <end position="1735"/>
    </location>
</feature>
<feature type="region of interest" description="Disordered" evidence="7">
    <location>
        <begin position="259"/>
        <end position="278"/>
    </location>
</feature>
<dbReference type="InterPro" id="IPR009234">
    <property type="entry name" value="APC_basic_dom"/>
</dbReference>
<dbReference type="PANTHER" id="PTHR12607">
    <property type="entry name" value="ADENOMATOUS POLYPOSIS COLI PROTEIN FAMILY"/>
    <property type="match status" value="1"/>
</dbReference>
<dbReference type="InterPro" id="IPR041257">
    <property type="entry name" value="APC_rep"/>
</dbReference>
<feature type="region of interest" description="Disordered" evidence="7">
    <location>
        <begin position="2100"/>
        <end position="2129"/>
    </location>
</feature>
<feature type="compositionally biased region" description="Basic and acidic residues" evidence="7">
    <location>
        <begin position="1992"/>
        <end position="2002"/>
    </location>
</feature>
<feature type="compositionally biased region" description="Polar residues" evidence="7">
    <location>
        <begin position="1377"/>
        <end position="1389"/>
    </location>
</feature>
<dbReference type="SUPFAM" id="SSF82931">
    <property type="entry name" value="Tumor suppressor gene product Apc"/>
    <property type="match status" value="1"/>
</dbReference>
<keyword evidence="4 6" id="KW-0175">Coiled coil</keyword>
<feature type="coiled-coil region" evidence="6">
    <location>
        <begin position="171"/>
        <end position="201"/>
    </location>
</feature>
<proteinExistence type="inferred from homology"/>
<feature type="region of interest" description="Disordered" evidence="7">
    <location>
        <begin position="1858"/>
        <end position="1880"/>
    </location>
</feature>
<evidence type="ECO:0000256" key="1">
    <source>
        <dbReference type="ARBA" id="ARBA00009051"/>
    </source>
</evidence>
<feature type="region of interest" description="Disordered" evidence="7">
    <location>
        <begin position="1315"/>
        <end position="1390"/>
    </location>
</feature>
<feature type="region of interest" description="Disordered" evidence="7">
    <location>
        <begin position="1232"/>
        <end position="1251"/>
    </location>
</feature>
<dbReference type="InterPro" id="IPR000225">
    <property type="entry name" value="Armadillo"/>
</dbReference>
<feature type="repeat" description="ARM" evidence="5">
    <location>
        <begin position="565"/>
        <end position="607"/>
    </location>
</feature>